<evidence type="ECO:0000313" key="1">
    <source>
        <dbReference type="EMBL" id="MFC6333021.1"/>
    </source>
</evidence>
<comment type="caution">
    <text evidence="1">The sequence shown here is derived from an EMBL/GenBank/DDBJ whole genome shotgun (WGS) entry which is preliminary data.</text>
</comment>
<protein>
    <submittedName>
        <fullName evidence="1">YqjF family protein</fullName>
    </submittedName>
</protein>
<dbReference type="Pfam" id="PF09844">
    <property type="entry name" value="DUF2071"/>
    <property type="match status" value="1"/>
</dbReference>
<evidence type="ECO:0000313" key="2">
    <source>
        <dbReference type="Proteomes" id="UP001596233"/>
    </source>
</evidence>
<reference evidence="2" key="1">
    <citation type="journal article" date="2019" name="Int. J. Syst. Evol. Microbiol.">
        <title>The Global Catalogue of Microorganisms (GCM) 10K type strain sequencing project: providing services to taxonomists for standard genome sequencing and annotation.</title>
        <authorList>
            <consortium name="The Broad Institute Genomics Platform"/>
            <consortium name="The Broad Institute Genome Sequencing Center for Infectious Disease"/>
            <person name="Wu L."/>
            <person name="Ma J."/>
        </authorList>
    </citation>
    <scope>NUCLEOTIDE SEQUENCE [LARGE SCALE GENOMIC DNA]</scope>
    <source>
        <strain evidence="2">PCU 280</strain>
    </source>
</reference>
<organism evidence="1 2">
    <name type="scientific">Paenibacillus septentrionalis</name>
    <dbReference type="NCBI Taxonomy" id="429342"/>
    <lineage>
        <taxon>Bacteria</taxon>
        <taxon>Bacillati</taxon>
        <taxon>Bacillota</taxon>
        <taxon>Bacilli</taxon>
        <taxon>Bacillales</taxon>
        <taxon>Paenibacillaceae</taxon>
        <taxon>Paenibacillus</taxon>
    </lineage>
</organism>
<dbReference type="Proteomes" id="UP001596233">
    <property type="component" value="Unassembled WGS sequence"/>
</dbReference>
<accession>A0ABW1V481</accession>
<keyword evidence="2" id="KW-1185">Reference proteome</keyword>
<gene>
    <name evidence="1" type="ORF">ACFP56_10335</name>
</gene>
<dbReference type="RefSeq" id="WP_379234046.1">
    <property type="nucleotide sequence ID" value="NZ_JBHSTE010000003.1"/>
</dbReference>
<dbReference type="InterPro" id="IPR023375">
    <property type="entry name" value="ADC_dom_sf"/>
</dbReference>
<dbReference type="InterPro" id="IPR018644">
    <property type="entry name" value="DUF2071"/>
</dbReference>
<dbReference type="EMBL" id="JBHSTE010000003">
    <property type="protein sequence ID" value="MFC6333021.1"/>
    <property type="molecule type" value="Genomic_DNA"/>
</dbReference>
<name>A0ABW1V481_9BACL</name>
<proteinExistence type="predicted"/>
<dbReference type="PANTHER" id="PTHR39186">
    <property type="entry name" value="DUF2071 FAMILY PROTEIN"/>
    <property type="match status" value="1"/>
</dbReference>
<dbReference type="PANTHER" id="PTHR39186:SF1">
    <property type="entry name" value="DUF2071 DOMAIN-CONTAINING PROTEIN"/>
    <property type="match status" value="1"/>
</dbReference>
<sequence length="250" mass="29179">MSSNSNETLWDASHRPWPLPKLPWVMRQDWHHVLFIHYPIRVETLRKLVPANLQLDIYEGWGWIGIVPFYTAEVRLRGIPWATAFPEVNVRTYITINGKPGVYFFSLDATHLPTVLFASTFCFVPYYHAKIEFQNKEQHSCRFISKRRIHESVIQLDCSYSPIPKAKPSRAEKGSFDEWLTERYGFFTTTSKGTILRCDLLHQPWQLQRVKAEIHANTLLSEQGIDVEQVDPVLHYSQGASVRIWPLLKE</sequence>
<dbReference type="SUPFAM" id="SSF160104">
    <property type="entry name" value="Acetoacetate decarboxylase-like"/>
    <property type="match status" value="1"/>
</dbReference>